<dbReference type="RefSeq" id="XP_006668740.1">
    <property type="nucleotide sequence ID" value="XM_006668677.1"/>
</dbReference>
<dbReference type="InParanoid" id="G3JB96"/>
<keyword evidence="2" id="KW-1185">Reference proteome</keyword>
<sequence>MPLPLYIHPCVLKSRFPLHPPPPDLPLRIRIQGPLVAIQRLLPNAPWSKIGDFPQRGGVELAKLAHEALYNPSDNDKGQQEIRVRDEYLAWVLENRRPLDHIDYYGVTFDHLVPCDDPDPEVLVINIIELEVEVGDYAGGQEFASKVLLFPVQKMDYAGKKVLAVPRCCQIKKGTTDRKLINGLVKERDDALLEAQTLSTFAHLDATASHYSSYQ</sequence>
<dbReference type="STRING" id="983644.G3JB96"/>
<dbReference type="eggNOG" id="ENOG502SN6T">
    <property type="taxonomic scope" value="Eukaryota"/>
</dbReference>
<dbReference type="KEGG" id="cmt:CCM_03526"/>
<protein>
    <submittedName>
        <fullName evidence="1">Uncharacterized protein</fullName>
    </submittedName>
</protein>
<evidence type="ECO:0000313" key="1">
    <source>
        <dbReference type="EMBL" id="EGX95254.1"/>
    </source>
</evidence>
<dbReference type="EMBL" id="JH126400">
    <property type="protein sequence ID" value="EGX95254.1"/>
    <property type="molecule type" value="Genomic_DNA"/>
</dbReference>
<gene>
    <name evidence="1" type="ORF">CCM_03526</name>
</gene>
<accession>G3JB96</accession>
<dbReference type="VEuPathDB" id="FungiDB:CCM_03526"/>
<dbReference type="OrthoDB" id="5150140at2759"/>
<dbReference type="GeneID" id="18165552"/>
<dbReference type="HOGENOM" id="CLU_091789_1_0_1"/>
<dbReference type="Proteomes" id="UP000001610">
    <property type="component" value="Unassembled WGS sequence"/>
</dbReference>
<proteinExistence type="predicted"/>
<name>G3JB96_CORMM</name>
<organism evidence="1 2">
    <name type="scientific">Cordyceps militaris (strain CM01)</name>
    <name type="common">Caterpillar fungus</name>
    <dbReference type="NCBI Taxonomy" id="983644"/>
    <lineage>
        <taxon>Eukaryota</taxon>
        <taxon>Fungi</taxon>
        <taxon>Dikarya</taxon>
        <taxon>Ascomycota</taxon>
        <taxon>Pezizomycotina</taxon>
        <taxon>Sordariomycetes</taxon>
        <taxon>Hypocreomycetidae</taxon>
        <taxon>Hypocreales</taxon>
        <taxon>Cordycipitaceae</taxon>
        <taxon>Cordyceps</taxon>
    </lineage>
</organism>
<evidence type="ECO:0000313" key="2">
    <source>
        <dbReference type="Proteomes" id="UP000001610"/>
    </source>
</evidence>
<reference evidence="1 2" key="1">
    <citation type="journal article" date="2011" name="Genome Biol.">
        <title>Genome sequence of the insect pathogenic fungus Cordyceps militaris, a valued traditional Chinese medicine.</title>
        <authorList>
            <person name="Zheng P."/>
            <person name="Xia Y."/>
            <person name="Xiao G."/>
            <person name="Xiong C."/>
            <person name="Hu X."/>
            <person name="Zhang S."/>
            <person name="Zheng H."/>
            <person name="Huang Y."/>
            <person name="Zhou Y."/>
            <person name="Wang S."/>
            <person name="Zhao G.P."/>
            <person name="Liu X."/>
            <person name="St Leger R.J."/>
            <person name="Wang C."/>
        </authorList>
    </citation>
    <scope>NUCLEOTIDE SEQUENCE [LARGE SCALE GENOMIC DNA]</scope>
    <source>
        <strain evidence="1 2">CM01</strain>
    </source>
</reference>
<dbReference type="AlphaFoldDB" id="G3JB96"/>
<dbReference type="OMA" id="RWRVNAL"/>